<feature type="domain" description="DUF4440" evidence="1">
    <location>
        <begin position="12"/>
        <end position="115"/>
    </location>
</feature>
<dbReference type="RefSeq" id="WP_066194819.1">
    <property type="nucleotide sequence ID" value="NZ_JAMAUX010000001.1"/>
</dbReference>
<dbReference type="InterPro" id="IPR027843">
    <property type="entry name" value="DUF4440"/>
</dbReference>
<dbReference type="Pfam" id="PF14534">
    <property type="entry name" value="DUF4440"/>
    <property type="match status" value="1"/>
</dbReference>
<dbReference type="InterPro" id="IPR032710">
    <property type="entry name" value="NTF2-like_dom_sf"/>
</dbReference>
<protein>
    <submittedName>
        <fullName evidence="2">DUF4440 domain-containing protein</fullName>
    </submittedName>
</protein>
<evidence type="ECO:0000259" key="1">
    <source>
        <dbReference type="Pfam" id="PF14534"/>
    </source>
</evidence>
<evidence type="ECO:0000313" key="3">
    <source>
        <dbReference type="Proteomes" id="UP000233343"/>
    </source>
</evidence>
<accession>A0A2N0ZEW4</accession>
<dbReference type="SUPFAM" id="SSF54427">
    <property type="entry name" value="NTF2-like"/>
    <property type="match status" value="1"/>
</dbReference>
<dbReference type="AlphaFoldDB" id="A0A2N0ZEW4"/>
<proteinExistence type="predicted"/>
<name>A0A2N0ZEW4_9BACI</name>
<evidence type="ECO:0000313" key="2">
    <source>
        <dbReference type="EMBL" id="PKG28050.1"/>
    </source>
</evidence>
<organism evidence="2 3">
    <name type="scientific">Cytobacillus horneckiae</name>
    <dbReference type="NCBI Taxonomy" id="549687"/>
    <lineage>
        <taxon>Bacteria</taxon>
        <taxon>Bacillati</taxon>
        <taxon>Bacillota</taxon>
        <taxon>Bacilli</taxon>
        <taxon>Bacillales</taxon>
        <taxon>Bacillaceae</taxon>
        <taxon>Cytobacillus</taxon>
    </lineage>
</organism>
<dbReference type="Gene3D" id="3.10.450.50">
    <property type="match status" value="1"/>
</dbReference>
<comment type="caution">
    <text evidence="2">The sequence shown here is derived from an EMBL/GenBank/DDBJ whole genome shotgun (WGS) entry which is preliminary data.</text>
</comment>
<gene>
    <name evidence="2" type="ORF">CWS20_15730</name>
</gene>
<dbReference type="Proteomes" id="UP000233343">
    <property type="component" value="Unassembled WGS sequence"/>
</dbReference>
<keyword evidence="3" id="KW-1185">Reference proteome</keyword>
<dbReference type="EMBL" id="PISD01000033">
    <property type="protein sequence ID" value="PKG28050.1"/>
    <property type="molecule type" value="Genomic_DNA"/>
</dbReference>
<sequence>MTIQEVLDTYFLAWNDGFRSNNGDKIRSLMSERFKGYWAHSGLAEPDVYDYDYDLDGVLSQYKHAEKSFEMLTATLRQDGEEYVVMGTETNLVDGASFPAKCMFIFTKEAGDWKLLREYIELER</sequence>
<reference evidence="2 3" key="1">
    <citation type="journal article" date="2010" name="Int. J. Syst. Evol. Microbiol.">
        <title>Bacillus horneckiae sp. nov., isolated from a spacecraft-assembly clean room.</title>
        <authorList>
            <person name="Vaishampayan P."/>
            <person name="Probst A."/>
            <person name="Krishnamurthi S."/>
            <person name="Ghosh S."/>
            <person name="Osman S."/>
            <person name="McDowall A."/>
            <person name="Ruckmani A."/>
            <person name="Mayilraj S."/>
            <person name="Venkateswaran K."/>
        </authorList>
    </citation>
    <scope>NUCLEOTIDE SEQUENCE [LARGE SCALE GENOMIC DNA]</scope>
    <source>
        <strain evidence="3">1PO1SC</strain>
    </source>
</reference>